<evidence type="ECO:0000256" key="3">
    <source>
        <dbReference type="ARBA" id="ARBA00012071"/>
    </source>
</evidence>
<dbReference type="Gene3D" id="3.40.50.300">
    <property type="entry name" value="P-loop containing nucleotide triphosphate hydrolases"/>
    <property type="match status" value="1"/>
</dbReference>
<dbReference type="Pfam" id="PF02606">
    <property type="entry name" value="LpxK"/>
    <property type="match status" value="1"/>
</dbReference>
<evidence type="ECO:0000256" key="1">
    <source>
        <dbReference type="ARBA" id="ARBA00002274"/>
    </source>
</evidence>
<evidence type="ECO:0000256" key="11">
    <source>
        <dbReference type="ARBA" id="ARBA00023098"/>
    </source>
</evidence>
<evidence type="ECO:0000256" key="5">
    <source>
        <dbReference type="ARBA" id="ARBA00022516"/>
    </source>
</evidence>
<comment type="similarity">
    <text evidence="13">Belongs to the LpxK family.</text>
</comment>
<dbReference type="Proteomes" id="UP000316598">
    <property type="component" value="Unassembled WGS sequence"/>
</dbReference>
<dbReference type="InterPro" id="IPR027417">
    <property type="entry name" value="P-loop_NTPase"/>
</dbReference>
<feature type="binding site" evidence="13">
    <location>
        <begin position="62"/>
        <end position="69"/>
    </location>
    <ligand>
        <name>ATP</name>
        <dbReference type="ChEBI" id="CHEBI:30616"/>
    </ligand>
</feature>
<evidence type="ECO:0000256" key="4">
    <source>
        <dbReference type="ARBA" id="ARBA00016436"/>
    </source>
</evidence>
<dbReference type="EC" id="2.7.1.130" evidence="3 13"/>
<dbReference type="UniPathway" id="UPA00359">
    <property type="reaction ID" value="UER00482"/>
</dbReference>
<dbReference type="HAMAP" id="MF_00409">
    <property type="entry name" value="LpxK"/>
    <property type="match status" value="1"/>
</dbReference>
<evidence type="ECO:0000256" key="9">
    <source>
        <dbReference type="ARBA" id="ARBA00022777"/>
    </source>
</evidence>
<evidence type="ECO:0000256" key="10">
    <source>
        <dbReference type="ARBA" id="ARBA00022840"/>
    </source>
</evidence>
<accession>A0A5C5WZ20</accession>
<proteinExistence type="inferred from homology"/>
<dbReference type="GO" id="GO:0009245">
    <property type="term" value="P:lipid A biosynthetic process"/>
    <property type="evidence" value="ECO:0007669"/>
    <property type="project" value="UniProtKB-UniRule"/>
</dbReference>
<dbReference type="GO" id="GO:0009029">
    <property type="term" value="F:lipid-A 4'-kinase activity"/>
    <property type="evidence" value="ECO:0007669"/>
    <property type="project" value="UniProtKB-UniRule"/>
</dbReference>
<keyword evidence="5 13" id="KW-0444">Lipid biosynthesis</keyword>
<evidence type="ECO:0000256" key="6">
    <source>
        <dbReference type="ARBA" id="ARBA00022556"/>
    </source>
</evidence>
<gene>
    <name evidence="13 14" type="primary">lpxK</name>
    <name evidence="14" type="ORF">Pla22_28200</name>
</gene>
<dbReference type="GO" id="GO:0005524">
    <property type="term" value="F:ATP binding"/>
    <property type="evidence" value="ECO:0007669"/>
    <property type="project" value="UniProtKB-UniRule"/>
</dbReference>
<dbReference type="EMBL" id="SJPI01000001">
    <property type="protein sequence ID" value="TWT55165.1"/>
    <property type="molecule type" value="Genomic_DNA"/>
</dbReference>
<dbReference type="GO" id="GO:0005886">
    <property type="term" value="C:plasma membrane"/>
    <property type="evidence" value="ECO:0007669"/>
    <property type="project" value="TreeGrafter"/>
</dbReference>
<evidence type="ECO:0000256" key="13">
    <source>
        <dbReference type="HAMAP-Rule" id="MF_00409"/>
    </source>
</evidence>
<evidence type="ECO:0000313" key="14">
    <source>
        <dbReference type="EMBL" id="TWT55165.1"/>
    </source>
</evidence>
<dbReference type="NCBIfam" id="TIGR00682">
    <property type="entry name" value="lpxK"/>
    <property type="match status" value="1"/>
</dbReference>
<evidence type="ECO:0000256" key="12">
    <source>
        <dbReference type="ARBA" id="ARBA00029757"/>
    </source>
</evidence>
<evidence type="ECO:0000256" key="7">
    <source>
        <dbReference type="ARBA" id="ARBA00022679"/>
    </source>
</evidence>
<name>A0A5C5WZ20_9BACT</name>
<dbReference type="PANTHER" id="PTHR42724:SF1">
    <property type="entry name" value="TETRAACYLDISACCHARIDE 4'-KINASE, MITOCHONDRIAL-RELATED"/>
    <property type="match status" value="1"/>
</dbReference>
<comment type="catalytic activity">
    <reaction evidence="13">
        <text>a lipid A disaccharide + ATP = a lipid IVA + ADP + H(+)</text>
        <dbReference type="Rhea" id="RHEA:67840"/>
        <dbReference type="ChEBI" id="CHEBI:15378"/>
        <dbReference type="ChEBI" id="CHEBI:30616"/>
        <dbReference type="ChEBI" id="CHEBI:176343"/>
        <dbReference type="ChEBI" id="CHEBI:176425"/>
        <dbReference type="ChEBI" id="CHEBI:456216"/>
        <dbReference type="EC" id="2.7.1.130"/>
    </reaction>
</comment>
<organism evidence="14 15">
    <name type="scientific">Rubripirellula amarantea</name>
    <dbReference type="NCBI Taxonomy" id="2527999"/>
    <lineage>
        <taxon>Bacteria</taxon>
        <taxon>Pseudomonadati</taxon>
        <taxon>Planctomycetota</taxon>
        <taxon>Planctomycetia</taxon>
        <taxon>Pirellulales</taxon>
        <taxon>Pirellulaceae</taxon>
        <taxon>Rubripirellula</taxon>
    </lineage>
</organism>
<comment type="caution">
    <text evidence="14">The sequence shown here is derived from an EMBL/GenBank/DDBJ whole genome shotgun (WGS) entry which is preliminary data.</text>
</comment>
<keyword evidence="6 13" id="KW-0441">Lipid A biosynthesis</keyword>
<dbReference type="RefSeq" id="WP_146515085.1">
    <property type="nucleotide sequence ID" value="NZ_SJPI01000001.1"/>
</dbReference>
<keyword evidence="11 13" id="KW-0443">Lipid metabolism</keyword>
<keyword evidence="9 13" id="KW-0418">Kinase</keyword>
<evidence type="ECO:0000256" key="2">
    <source>
        <dbReference type="ARBA" id="ARBA00004870"/>
    </source>
</evidence>
<dbReference type="SUPFAM" id="SSF52540">
    <property type="entry name" value="P-loop containing nucleoside triphosphate hydrolases"/>
    <property type="match status" value="1"/>
</dbReference>
<dbReference type="PANTHER" id="PTHR42724">
    <property type="entry name" value="TETRAACYLDISACCHARIDE 4'-KINASE"/>
    <property type="match status" value="1"/>
</dbReference>
<dbReference type="GO" id="GO:0009244">
    <property type="term" value="P:lipopolysaccharide core region biosynthetic process"/>
    <property type="evidence" value="ECO:0007669"/>
    <property type="project" value="TreeGrafter"/>
</dbReference>
<protein>
    <recommendedName>
        <fullName evidence="4 13">Tetraacyldisaccharide 4'-kinase</fullName>
        <ecNumber evidence="3 13">2.7.1.130</ecNumber>
    </recommendedName>
    <alternativeName>
        <fullName evidence="12 13">Lipid A 4'-kinase</fullName>
    </alternativeName>
</protein>
<keyword evidence="8 13" id="KW-0547">Nucleotide-binding</keyword>
<keyword evidence="10 13" id="KW-0067">ATP-binding</keyword>
<sequence>MTIQDIQSGTDRGVPATIARAGLTIASWPYGLAIRHRNRSYDRGSRDVAQAGVPVICIGNLTTGGTGKTPIVCHLAKWLREKNIRVSIVSRGYRSNESGTNDEAMELADRLPDVPHVQNVDRVEAARIAVEELETEVILMDDGFQHRRLHRDLDIVVIDAMCPFGYGSLLPRGLLREPISGLARASAVIITRTDHADEASLQRIESTIATYANASVPVLRTQHAASHLLTYPDQITALETIANKRVVALSAIGNPKAFEDTLRACGATVTDQLRFPDHHDYARETVQKIQDFARSQGSTFDQFLCTHKDLVKLKCDRIGGKPLSSLQIDMQFVSDPTKLYELVSQCVQLSR</sequence>
<dbReference type="InterPro" id="IPR003758">
    <property type="entry name" value="LpxK"/>
</dbReference>
<evidence type="ECO:0000313" key="15">
    <source>
        <dbReference type="Proteomes" id="UP000316598"/>
    </source>
</evidence>
<comment type="pathway">
    <text evidence="2 13">Glycolipid biosynthesis; lipid IV(A) biosynthesis; lipid IV(A) from (3R)-3-hydroxytetradecanoyl-[acyl-carrier-protein] and UDP-N-acetyl-alpha-D-glucosamine: step 6/6.</text>
</comment>
<reference evidence="14 15" key="1">
    <citation type="submission" date="2019-02" db="EMBL/GenBank/DDBJ databases">
        <title>Deep-cultivation of Planctomycetes and their phenomic and genomic characterization uncovers novel biology.</title>
        <authorList>
            <person name="Wiegand S."/>
            <person name="Jogler M."/>
            <person name="Boedeker C."/>
            <person name="Pinto D."/>
            <person name="Vollmers J."/>
            <person name="Rivas-Marin E."/>
            <person name="Kohn T."/>
            <person name="Peeters S.H."/>
            <person name="Heuer A."/>
            <person name="Rast P."/>
            <person name="Oberbeckmann S."/>
            <person name="Bunk B."/>
            <person name="Jeske O."/>
            <person name="Meyerdierks A."/>
            <person name="Storesund J.E."/>
            <person name="Kallscheuer N."/>
            <person name="Luecker S."/>
            <person name="Lage O.M."/>
            <person name="Pohl T."/>
            <person name="Merkel B.J."/>
            <person name="Hornburger P."/>
            <person name="Mueller R.-W."/>
            <person name="Bruemmer F."/>
            <person name="Labrenz M."/>
            <person name="Spormann A.M."/>
            <person name="Op Den Camp H."/>
            <person name="Overmann J."/>
            <person name="Amann R."/>
            <person name="Jetten M.S.M."/>
            <person name="Mascher T."/>
            <person name="Medema M.H."/>
            <person name="Devos D.P."/>
            <person name="Kaster A.-K."/>
            <person name="Ovreas L."/>
            <person name="Rohde M."/>
            <person name="Galperin M.Y."/>
            <person name="Jogler C."/>
        </authorList>
    </citation>
    <scope>NUCLEOTIDE SEQUENCE [LARGE SCALE GENOMIC DNA]</scope>
    <source>
        <strain evidence="14 15">Pla22</strain>
    </source>
</reference>
<keyword evidence="15" id="KW-1185">Reference proteome</keyword>
<keyword evidence="7 13" id="KW-0808">Transferase</keyword>
<dbReference type="AlphaFoldDB" id="A0A5C5WZ20"/>
<comment type="function">
    <text evidence="1 13">Transfers the gamma-phosphate of ATP to the 4'-position of a tetraacyldisaccharide 1-phosphate intermediate (termed DS-1-P) to form tetraacyldisaccharide 1,4'-bis-phosphate (lipid IVA).</text>
</comment>
<evidence type="ECO:0000256" key="8">
    <source>
        <dbReference type="ARBA" id="ARBA00022741"/>
    </source>
</evidence>
<dbReference type="OrthoDB" id="9789797at2"/>